<evidence type="ECO:0000313" key="22">
    <source>
        <dbReference type="EMBL" id="QXE46432.1"/>
    </source>
</evidence>
<dbReference type="GO" id="GO:0042773">
    <property type="term" value="P:ATP synthesis coupled electron transport"/>
    <property type="evidence" value="ECO:0007669"/>
    <property type="project" value="TreeGrafter"/>
</dbReference>
<dbReference type="PANTHER" id="PTHR22888:SF9">
    <property type="entry name" value="CYTOCHROME C OXIDASE SUBUNIT 2"/>
    <property type="match status" value="1"/>
</dbReference>
<dbReference type="PRINTS" id="PR01166">
    <property type="entry name" value="CYCOXIDASEII"/>
</dbReference>
<geneLocation type="mitochondrion" evidence="22"/>
<comment type="function">
    <text evidence="18">Component of the cytochrome c oxidase, the last enzyme in the mitochondrial electron transport chain which drives oxidative phosphorylation. The respiratory chain contains 3 multisubunit complexes succinate dehydrogenase (complex II, CII), ubiquinol-cytochrome c oxidoreductase (cytochrome b-c1 complex, complex III, CIII) and cytochrome c oxidase (complex IV, CIV), that cooperate to transfer electrons derived from NADH and succinate to molecular oxygen, creating an electrochemical gradient over the inner membrane that drives transmembrane transport and the ATP synthase. Cytochrome c oxidase is the component of the respiratory chain that catalyzes the reduction of oxygen to water. Electrons originating from reduced cytochrome c in the intermembrane space (IMS) are transferred via the dinuclear copper A center (CU(A)) of subunit 2 and heme A of subunit 1 to the active site in subunit 1, a binuclear center (BNC) formed by heme A3 and copper B (CU(B)). The BNC reduces molecular oxygen to 2 water molecules using 4 electrons from cytochrome c in the IMS and 4 protons from the mitochondrial matrix.</text>
</comment>
<dbReference type="GO" id="GO:0004129">
    <property type="term" value="F:cytochrome-c oxidase activity"/>
    <property type="evidence" value="ECO:0007669"/>
    <property type="project" value="UniProtKB-EC"/>
</dbReference>
<feature type="transmembrane region" description="Helical" evidence="19">
    <location>
        <begin position="21"/>
        <end position="43"/>
    </location>
</feature>
<evidence type="ECO:0000256" key="5">
    <source>
        <dbReference type="ARBA" id="ARBA00022448"/>
    </source>
</evidence>
<feature type="domain" description="Cytochrome oxidase subunit II copper A binding" evidence="20">
    <location>
        <begin position="92"/>
        <end position="225"/>
    </location>
</feature>
<dbReference type="FunFam" id="2.60.40.420:FF:000001">
    <property type="entry name" value="Cytochrome c oxidase subunit 2"/>
    <property type="match status" value="1"/>
</dbReference>
<keyword evidence="16 18" id="KW-0472">Membrane</keyword>
<comment type="cofactor">
    <cofactor evidence="18">
        <name>Cu cation</name>
        <dbReference type="ChEBI" id="CHEBI:23378"/>
    </cofactor>
    <text evidence="18">Binds a copper A center.</text>
</comment>
<dbReference type="GO" id="GO:0016491">
    <property type="term" value="F:oxidoreductase activity"/>
    <property type="evidence" value="ECO:0007669"/>
    <property type="project" value="InterPro"/>
</dbReference>
<keyword evidence="9 18" id="KW-0999">Mitochondrion inner membrane</keyword>
<evidence type="ECO:0000256" key="1">
    <source>
        <dbReference type="ARBA" id="ARBA00004448"/>
    </source>
</evidence>
<feature type="transmembrane region" description="Helical" evidence="19">
    <location>
        <begin position="63"/>
        <end position="85"/>
    </location>
</feature>
<organism evidence="22">
    <name type="scientific">Cephalcia infumata</name>
    <dbReference type="NCBI Taxonomy" id="2048903"/>
    <lineage>
        <taxon>Eukaryota</taxon>
        <taxon>Metazoa</taxon>
        <taxon>Ecdysozoa</taxon>
        <taxon>Arthropoda</taxon>
        <taxon>Hexapoda</taxon>
        <taxon>Insecta</taxon>
        <taxon>Pterygota</taxon>
        <taxon>Neoptera</taxon>
        <taxon>Endopterygota</taxon>
        <taxon>Hymenoptera</taxon>
        <taxon>Pamphilioidea</taxon>
        <taxon>Pamphiliidae</taxon>
        <taxon>Cephalciinae</taxon>
        <taxon>Cephalcia</taxon>
    </lineage>
</organism>
<evidence type="ECO:0000256" key="10">
    <source>
        <dbReference type="ARBA" id="ARBA00022842"/>
    </source>
</evidence>
<dbReference type="PROSITE" id="PS50999">
    <property type="entry name" value="COX2_TM"/>
    <property type="match status" value="1"/>
</dbReference>
<dbReference type="AlphaFoldDB" id="A0A8H2SJ22"/>
<keyword evidence="11" id="KW-1278">Translocase</keyword>
<dbReference type="InterPro" id="IPR036257">
    <property type="entry name" value="Cyt_c_oxidase_su2_TM_sf"/>
</dbReference>
<accession>A0A8H2SJ22</accession>
<dbReference type="InterPro" id="IPR001505">
    <property type="entry name" value="Copper_CuA"/>
</dbReference>
<dbReference type="InterPro" id="IPR008972">
    <property type="entry name" value="Cupredoxin"/>
</dbReference>
<evidence type="ECO:0000256" key="13">
    <source>
        <dbReference type="ARBA" id="ARBA00022989"/>
    </source>
</evidence>
<dbReference type="Gene3D" id="2.60.40.420">
    <property type="entry name" value="Cupredoxins - blue copper proteins"/>
    <property type="match status" value="1"/>
</dbReference>
<dbReference type="Gene3D" id="1.10.287.90">
    <property type="match status" value="1"/>
</dbReference>
<keyword evidence="14 18" id="KW-0186">Copper</keyword>
<comment type="subunit">
    <text evidence="3">Component of the cytochrome c oxidase (complex IV, CIV), a multisubunit enzyme composed of a catalytic core of 3 subunits and several supernumerary subunits. The complex exists as a monomer or a dimer and forms supercomplexes (SCs) in the inner mitochondrial membrane with ubiquinol-cytochrome c oxidoreductase (cytochrome b-c1 complex, complex III, CIII).</text>
</comment>
<proteinExistence type="inferred from homology"/>
<dbReference type="NCBIfam" id="TIGR02866">
    <property type="entry name" value="CoxB"/>
    <property type="match status" value="1"/>
</dbReference>
<evidence type="ECO:0000256" key="4">
    <source>
        <dbReference type="ARBA" id="ARBA00015946"/>
    </source>
</evidence>
<dbReference type="Pfam" id="PF02790">
    <property type="entry name" value="COX2_TM"/>
    <property type="match status" value="1"/>
</dbReference>
<evidence type="ECO:0000256" key="9">
    <source>
        <dbReference type="ARBA" id="ARBA00022792"/>
    </source>
</evidence>
<keyword evidence="8 18" id="KW-0479">Metal-binding</keyword>
<evidence type="ECO:0000256" key="2">
    <source>
        <dbReference type="ARBA" id="ARBA00007866"/>
    </source>
</evidence>
<name>A0A8H2SJ22_9HYME</name>
<comment type="subcellular location">
    <subcellularLocation>
        <location evidence="1 18">Mitochondrion inner membrane</location>
        <topology evidence="1 18">Multi-pass membrane protein</topology>
    </subcellularLocation>
</comment>
<dbReference type="SUPFAM" id="SSF49503">
    <property type="entry name" value="Cupredoxins"/>
    <property type="match status" value="1"/>
</dbReference>
<keyword evidence="5 18" id="KW-0813">Transport</keyword>
<evidence type="ECO:0000256" key="16">
    <source>
        <dbReference type="ARBA" id="ARBA00023136"/>
    </source>
</evidence>
<comment type="similarity">
    <text evidence="2 18">Belongs to the cytochrome c oxidase subunit 2 family.</text>
</comment>
<dbReference type="InterPro" id="IPR045187">
    <property type="entry name" value="CcO_II"/>
</dbReference>
<evidence type="ECO:0000256" key="14">
    <source>
        <dbReference type="ARBA" id="ARBA00023008"/>
    </source>
</evidence>
<keyword evidence="10" id="KW-0460">Magnesium</keyword>
<dbReference type="PANTHER" id="PTHR22888">
    <property type="entry name" value="CYTOCHROME C OXIDASE, SUBUNIT II"/>
    <property type="match status" value="1"/>
</dbReference>
<keyword evidence="6 18" id="KW-0679">Respiratory chain</keyword>
<dbReference type="InterPro" id="IPR034210">
    <property type="entry name" value="CcO_II_C"/>
</dbReference>
<feature type="domain" description="Cytochrome oxidase subunit II transmembrane region profile" evidence="21">
    <location>
        <begin position="1"/>
        <end position="91"/>
    </location>
</feature>
<keyword evidence="13 19" id="KW-1133">Transmembrane helix</keyword>
<evidence type="ECO:0000256" key="18">
    <source>
        <dbReference type="RuleBase" id="RU000457"/>
    </source>
</evidence>
<keyword evidence="12 18" id="KW-0249">Electron transport</keyword>
<dbReference type="InterPro" id="IPR011759">
    <property type="entry name" value="Cyt_c_oxidase_su2_TM_dom"/>
</dbReference>
<evidence type="ECO:0000256" key="7">
    <source>
        <dbReference type="ARBA" id="ARBA00022692"/>
    </source>
</evidence>
<reference evidence="22" key="1">
    <citation type="submission" date="2021-05" db="EMBL/GenBank/DDBJ databases">
        <authorList>
            <person name="Ren X."/>
            <person name="Wang M."/>
        </authorList>
    </citation>
    <scope>NUCLEOTIDE SEQUENCE</scope>
</reference>
<evidence type="ECO:0000256" key="11">
    <source>
        <dbReference type="ARBA" id="ARBA00022967"/>
    </source>
</evidence>
<gene>
    <name evidence="22" type="primary">COX2</name>
</gene>
<evidence type="ECO:0000256" key="3">
    <source>
        <dbReference type="ARBA" id="ARBA00011164"/>
    </source>
</evidence>
<evidence type="ECO:0000256" key="8">
    <source>
        <dbReference type="ARBA" id="ARBA00022723"/>
    </source>
</evidence>
<dbReference type="PROSITE" id="PS00078">
    <property type="entry name" value="COX2"/>
    <property type="match status" value="1"/>
</dbReference>
<sequence length="226" mass="26215">MATWNNMNLQDSASPMMEQLIYLHDHAFIIIIMIMSMVTYMSLTLLLNNLTNRFLLENQMIETIWTIIPSIILIFIAIPSLKLLYLIDEIYNPSMTLKVIGHQWYWKYEYSDFSNIEFDSFMIPSNLLKMNDFRLLDVDNRTILPMNIQIRVIVNAADVIHSWAVPSLGIKIDAIPGRLNQVSLLINRPGVYFGQCSEICGMNHSFMPISIESIPLNNFISWIKSY</sequence>
<evidence type="ECO:0000256" key="15">
    <source>
        <dbReference type="ARBA" id="ARBA00023128"/>
    </source>
</evidence>
<evidence type="ECO:0000256" key="17">
    <source>
        <dbReference type="ARBA" id="ARBA00049512"/>
    </source>
</evidence>
<dbReference type="Pfam" id="PF00116">
    <property type="entry name" value="COX2"/>
    <property type="match status" value="1"/>
</dbReference>
<evidence type="ECO:0000259" key="21">
    <source>
        <dbReference type="PROSITE" id="PS50999"/>
    </source>
</evidence>
<dbReference type="InterPro" id="IPR014222">
    <property type="entry name" value="Cyt_c_oxidase_su2"/>
</dbReference>
<keyword evidence="7 18" id="KW-0812">Transmembrane</keyword>
<evidence type="ECO:0000256" key="19">
    <source>
        <dbReference type="SAM" id="Phobius"/>
    </source>
</evidence>
<dbReference type="CDD" id="cd13912">
    <property type="entry name" value="CcO_II_C"/>
    <property type="match status" value="1"/>
</dbReference>
<evidence type="ECO:0000256" key="6">
    <source>
        <dbReference type="ARBA" id="ARBA00022660"/>
    </source>
</evidence>
<dbReference type="InterPro" id="IPR002429">
    <property type="entry name" value="CcO_II-like_C"/>
</dbReference>
<dbReference type="GO" id="GO:0005507">
    <property type="term" value="F:copper ion binding"/>
    <property type="evidence" value="ECO:0007669"/>
    <property type="project" value="InterPro"/>
</dbReference>
<dbReference type="EMBL" id="MZ152216">
    <property type="protein sequence ID" value="QXE46432.1"/>
    <property type="molecule type" value="Genomic_DNA"/>
</dbReference>
<protein>
    <recommendedName>
        <fullName evidence="4 18">Cytochrome c oxidase subunit 2</fullName>
    </recommendedName>
</protein>
<evidence type="ECO:0000256" key="12">
    <source>
        <dbReference type="ARBA" id="ARBA00022982"/>
    </source>
</evidence>
<comment type="catalytic activity">
    <reaction evidence="17">
        <text>4 Fe(II)-[cytochrome c] + O2 + 8 H(+)(in) = 4 Fe(III)-[cytochrome c] + 2 H2O + 4 H(+)(out)</text>
        <dbReference type="Rhea" id="RHEA:11436"/>
        <dbReference type="Rhea" id="RHEA-COMP:10350"/>
        <dbReference type="Rhea" id="RHEA-COMP:14399"/>
        <dbReference type="ChEBI" id="CHEBI:15377"/>
        <dbReference type="ChEBI" id="CHEBI:15378"/>
        <dbReference type="ChEBI" id="CHEBI:15379"/>
        <dbReference type="ChEBI" id="CHEBI:29033"/>
        <dbReference type="ChEBI" id="CHEBI:29034"/>
        <dbReference type="EC" id="7.1.1.9"/>
    </reaction>
    <physiologicalReaction direction="left-to-right" evidence="17">
        <dbReference type="Rhea" id="RHEA:11437"/>
    </physiologicalReaction>
</comment>
<dbReference type="PROSITE" id="PS50857">
    <property type="entry name" value="COX2_CUA"/>
    <property type="match status" value="1"/>
</dbReference>
<keyword evidence="15 18" id="KW-0496">Mitochondrion</keyword>
<evidence type="ECO:0000259" key="20">
    <source>
        <dbReference type="PROSITE" id="PS50857"/>
    </source>
</evidence>
<dbReference type="GO" id="GO:0005743">
    <property type="term" value="C:mitochondrial inner membrane"/>
    <property type="evidence" value="ECO:0007669"/>
    <property type="project" value="UniProtKB-SubCell"/>
</dbReference>
<dbReference type="SUPFAM" id="SSF81464">
    <property type="entry name" value="Cytochrome c oxidase subunit II-like, transmembrane region"/>
    <property type="match status" value="1"/>
</dbReference>